<keyword evidence="3 6" id="KW-0812">Transmembrane</keyword>
<dbReference type="InterPro" id="IPR050250">
    <property type="entry name" value="Macrolide_Exporter_MacB"/>
</dbReference>
<evidence type="ECO:0000256" key="6">
    <source>
        <dbReference type="SAM" id="Phobius"/>
    </source>
</evidence>
<dbReference type="RefSeq" id="WP_246073759.1">
    <property type="nucleotide sequence ID" value="NZ_SODV01000002.1"/>
</dbReference>
<keyword evidence="10" id="KW-1185">Reference proteome</keyword>
<dbReference type="GO" id="GO:0005886">
    <property type="term" value="C:plasma membrane"/>
    <property type="evidence" value="ECO:0007669"/>
    <property type="project" value="UniProtKB-SubCell"/>
</dbReference>
<dbReference type="InterPro" id="IPR025857">
    <property type="entry name" value="MacB_PCD"/>
</dbReference>
<evidence type="ECO:0000313" key="9">
    <source>
        <dbReference type="EMBL" id="TDW96557.1"/>
    </source>
</evidence>
<dbReference type="AlphaFoldDB" id="A0A4R8DGI2"/>
<evidence type="ECO:0000313" key="10">
    <source>
        <dbReference type="Proteomes" id="UP000294498"/>
    </source>
</evidence>
<accession>A0A4R8DGI2</accession>
<dbReference type="GO" id="GO:0022857">
    <property type="term" value="F:transmembrane transporter activity"/>
    <property type="evidence" value="ECO:0007669"/>
    <property type="project" value="TreeGrafter"/>
</dbReference>
<feature type="domain" description="MacB-like periplasmic core" evidence="8">
    <location>
        <begin position="26"/>
        <end position="253"/>
    </location>
</feature>
<evidence type="ECO:0000259" key="7">
    <source>
        <dbReference type="Pfam" id="PF02687"/>
    </source>
</evidence>
<sequence>MRKTLNILSTSFRMAMDELRKNRLRSFLSLFGITIGIFCIVAVLATVNSLDSTVHEELKAMGTNTVFVQKWPWGGGADYPWWKYLSRPTPKYEELRFIKERADYAAHAAIFFNGQTNLEYGDFALTNVNWYGVTEEFNLIQNVDVGYGRFILPSEFQYGTPVAVMGYTTAEKLFDDPPTAVGKTIEIKGHKVLIVGVIRKQGNSLIGGWDFDNVVVIPYQFCTSFANVHNQDMAILVRGKEGIPLDEVKGQLRGVMRAVRRLSPKQDDNFALNDVTSGTSELNSIFGGMTLGGFAITILSFIVGIFGVANIMFVTVRERTPMIGLKKAIGAKRRTILLEFLLESAFLCVLGGVIGLILVFLLTFLLSSVVHFTVSISFGLFLGSVLFCIFTGMLAGIIPASIAARMDPVKAIRS</sequence>
<feature type="transmembrane region" description="Helical" evidence="6">
    <location>
        <begin position="337"/>
        <end position="366"/>
    </location>
</feature>
<keyword evidence="5 6" id="KW-0472">Membrane</keyword>
<evidence type="ECO:0000256" key="1">
    <source>
        <dbReference type="ARBA" id="ARBA00004651"/>
    </source>
</evidence>
<dbReference type="InterPro" id="IPR003838">
    <property type="entry name" value="ABC3_permease_C"/>
</dbReference>
<keyword evidence="2" id="KW-1003">Cell membrane</keyword>
<protein>
    <submittedName>
        <fullName evidence="9">Putative ABC transport system permease protein</fullName>
    </submittedName>
</protein>
<comment type="caution">
    <text evidence="9">The sequence shown here is derived from an EMBL/GenBank/DDBJ whole genome shotgun (WGS) entry which is preliminary data.</text>
</comment>
<dbReference type="EMBL" id="SODV01000002">
    <property type="protein sequence ID" value="TDW96557.1"/>
    <property type="molecule type" value="Genomic_DNA"/>
</dbReference>
<evidence type="ECO:0000256" key="4">
    <source>
        <dbReference type="ARBA" id="ARBA00022989"/>
    </source>
</evidence>
<dbReference type="Pfam" id="PF12704">
    <property type="entry name" value="MacB_PCD"/>
    <property type="match status" value="1"/>
</dbReference>
<evidence type="ECO:0000256" key="5">
    <source>
        <dbReference type="ARBA" id="ARBA00023136"/>
    </source>
</evidence>
<comment type="subcellular location">
    <subcellularLocation>
        <location evidence="1">Cell membrane</location>
        <topology evidence="1">Multi-pass membrane protein</topology>
    </subcellularLocation>
</comment>
<evidence type="ECO:0000256" key="2">
    <source>
        <dbReference type="ARBA" id="ARBA00022475"/>
    </source>
</evidence>
<organism evidence="9 10">
    <name type="scientific">Dinghuibacter silviterrae</name>
    <dbReference type="NCBI Taxonomy" id="1539049"/>
    <lineage>
        <taxon>Bacteria</taxon>
        <taxon>Pseudomonadati</taxon>
        <taxon>Bacteroidota</taxon>
        <taxon>Chitinophagia</taxon>
        <taxon>Chitinophagales</taxon>
        <taxon>Chitinophagaceae</taxon>
        <taxon>Dinghuibacter</taxon>
    </lineage>
</organism>
<name>A0A4R8DGI2_9BACT</name>
<reference evidence="9 10" key="1">
    <citation type="submission" date="2019-03" db="EMBL/GenBank/DDBJ databases">
        <title>Genomic Encyclopedia of Type Strains, Phase IV (KMG-IV): sequencing the most valuable type-strain genomes for metagenomic binning, comparative biology and taxonomic classification.</title>
        <authorList>
            <person name="Goeker M."/>
        </authorList>
    </citation>
    <scope>NUCLEOTIDE SEQUENCE [LARGE SCALE GENOMIC DNA]</scope>
    <source>
        <strain evidence="9 10">DSM 100059</strain>
    </source>
</reference>
<proteinExistence type="predicted"/>
<dbReference type="PANTHER" id="PTHR30572">
    <property type="entry name" value="MEMBRANE COMPONENT OF TRANSPORTER-RELATED"/>
    <property type="match status" value="1"/>
</dbReference>
<feature type="domain" description="ABC3 transporter permease C-terminal" evidence="7">
    <location>
        <begin position="295"/>
        <end position="408"/>
    </location>
</feature>
<dbReference type="PANTHER" id="PTHR30572:SF15">
    <property type="entry name" value="ABC TRANSPORTER PERMEASE"/>
    <property type="match status" value="1"/>
</dbReference>
<evidence type="ECO:0000256" key="3">
    <source>
        <dbReference type="ARBA" id="ARBA00022692"/>
    </source>
</evidence>
<feature type="transmembrane region" description="Helical" evidence="6">
    <location>
        <begin position="291"/>
        <end position="316"/>
    </location>
</feature>
<dbReference type="Pfam" id="PF02687">
    <property type="entry name" value="FtsX"/>
    <property type="match status" value="1"/>
</dbReference>
<gene>
    <name evidence="9" type="ORF">EDB95_4388</name>
</gene>
<keyword evidence="4 6" id="KW-1133">Transmembrane helix</keyword>
<evidence type="ECO:0000259" key="8">
    <source>
        <dbReference type="Pfam" id="PF12704"/>
    </source>
</evidence>
<dbReference type="Proteomes" id="UP000294498">
    <property type="component" value="Unassembled WGS sequence"/>
</dbReference>
<feature type="transmembrane region" description="Helical" evidence="6">
    <location>
        <begin position="378"/>
        <end position="404"/>
    </location>
</feature>